<dbReference type="AlphaFoldDB" id="A0AA35WVE6"/>
<feature type="domain" description="SH3" evidence="4">
    <location>
        <begin position="92"/>
        <end position="151"/>
    </location>
</feature>
<dbReference type="PROSITE" id="PS50002">
    <property type="entry name" value="SH3"/>
    <property type="match status" value="3"/>
</dbReference>
<protein>
    <submittedName>
        <fullName evidence="5">SH3 domain-containing kinase-binding protein 1</fullName>
    </submittedName>
</protein>
<feature type="region of interest" description="Disordered" evidence="3">
    <location>
        <begin position="158"/>
        <end position="178"/>
    </location>
</feature>
<evidence type="ECO:0000256" key="1">
    <source>
        <dbReference type="ARBA" id="ARBA00022443"/>
    </source>
</evidence>
<keyword evidence="5" id="KW-0808">Transferase</keyword>
<dbReference type="PRINTS" id="PR00452">
    <property type="entry name" value="SH3DOMAIN"/>
</dbReference>
<keyword evidence="1 2" id="KW-0728">SH3 domain</keyword>
<dbReference type="InterPro" id="IPR050384">
    <property type="entry name" value="Endophilin_SH3RF"/>
</dbReference>
<dbReference type="SUPFAM" id="SSF52540">
    <property type="entry name" value="P-loop containing nucleoside triphosphate hydrolases"/>
    <property type="match status" value="1"/>
</dbReference>
<dbReference type="PANTHER" id="PTHR14167">
    <property type="entry name" value="SH3 DOMAIN-CONTAINING"/>
    <property type="match status" value="1"/>
</dbReference>
<name>A0AA35WVE6_GEOBA</name>
<sequence>MEAVVLYDYEKQQGDELNLKVGEVITNVTQVYHGWCEGTKDGERGVFPDNFVKMRPTTEDVPSPAEREQQSEKTTPPTEPASGESTDTGEMPKGQRGRVLYRFEAEGSDEISLEPGQIVDVLSDEGDGWGQGRIGENEGYIPLNYVQLLDFTHPQATETPPLVTPTESASGEDIYDNGPGSTQYDPFSGYDNKGMDVPGPFDEYYDPVHIQPGSRNTGMDLPELYKEVELPKPPSQANRVRKAKVLFKFEADESDELSLEPGQVVEVLGEDMKVRGYWRGRINGREGIFPFNCVEVLLERPPRDSSPPSSRDWEGQRASSQTPYENFPPELGEWEMTSDEEAQAFLEEAMKQGYVEVTLVKVIVEGPAGVGKTSVIYLLLGKAPPEKRHSTGCAERAIRVIRVGKEGGKWSEISAKEFQEMIAEAVPVLYKELRATGKGMEALEEVLSSLEL</sequence>
<feature type="domain" description="SH3" evidence="4">
    <location>
        <begin position="1"/>
        <end position="57"/>
    </location>
</feature>
<dbReference type="SUPFAM" id="SSF50044">
    <property type="entry name" value="SH3-domain"/>
    <property type="match status" value="3"/>
</dbReference>
<organism evidence="5 6">
    <name type="scientific">Geodia barretti</name>
    <name type="common">Barrett's horny sponge</name>
    <dbReference type="NCBI Taxonomy" id="519541"/>
    <lineage>
        <taxon>Eukaryota</taxon>
        <taxon>Metazoa</taxon>
        <taxon>Porifera</taxon>
        <taxon>Demospongiae</taxon>
        <taxon>Heteroscleromorpha</taxon>
        <taxon>Tetractinellida</taxon>
        <taxon>Astrophorina</taxon>
        <taxon>Geodiidae</taxon>
        <taxon>Geodia</taxon>
    </lineage>
</organism>
<reference evidence="5" key="1">
    <citation type="submission" date="2023-03" db="EMBL/GenBank/DDBJ databases">
        <authorList>
            <person name="Steffen K."/>
            <person name="Cardenas P."/>
        </authorList>
    </citation>
    <scope>NUCLEOTIDE SEQUENCE</scope>
</reference>
<feature type="non-terminal residue" evidence="5">
    <location>
        <position position="1"/>
    </location>
</feature>
<gene>
    <name evidence="5" type="ORF">GBAR_LOCUS15996</name>
</gene>
<dbReference type="Gene3D" id="2.30.30.40">
    <property type="entry name" value="SH3 Domains"/>
    <property type="match status" value="3"/>
</dbReference>
<evidence type="ECO:0000313" key="5">
    <source>
        <dbReference type="EMBL" id="CAI8028075.1"/>
    </source>
</evidence>
<dbReference type="EMBL" id="CASHTH010002316">
    <property type="protein sequence ID" value="CAI8028075.1"/>
    <property type="molecule type" value="Genomic_DNA"/>
</dbReference>
<dbReference type="CDD" id="cd00174">
    <property type="entry name" value="SH3"/>
    <property type="match status" value="1"/>
</dbReference>
<dbReference type="SMART" id="SM00326">
    <property type="entry name" value="SH3"/>
    <property type="match status" value="3"/>
</dbReference>
<accession>A0AA35WVE6</accession>
<keyword evidence="5" id="KW-0418">Kinase</keyword>
<proteinExistence type="predicted"/>
<dbReference type="InterPro" id="IPR036028">
    <property type="entry name" value="SH3-like_dom_sf"/>
</dbReference>
<evidence type="ECO:0000256" key="2">
    <source>
        <dbReference type="PROSITE-ProRule" id="PRU00192"/>
    </source>
</evidence>
<dbReference type="GO" id="GO:0007015">
    <property type="term" value="P:actin filament organization"/>
    <property type="evidence" value="ECO:0007669"/>
    <property type="project" value="TreeGrafter"/>
</dbReference>
<feature type="domain" description="SH3" evidence="4">
    <location>
        <begin position="238"/>
        <end position="299"/>
    </location>
</feature>
<dbReference type="Pfam" id="PF00018">
    <property type="entry name" value="SH3_1"/>
    <property type="match status" value="2"/>
</dbReference>
<evidence type="ECO:0000259" key="4">
    <source>
        <dbReference type="PROSITE" id="PS50002"/>
    </source>
</evidence>
<comment type="caution">
    <text evidence="5">The sequence shown here is derived from an EMBL/GenBank/DDBJ whole genome shotgun (WGS) entry which is preliminary data.</text>
</comment>
<dbReference type="InterPro" id="IPR027417">
    <property type="entry name" value="P-loop_NTPase"/>
</dbReference>
<feature type="region of interest" description="Disordered" evidence="3">
    <location>
        <begin position="46"/>
        <end position="95"/>
    </location>
</feature>
<dbReference type="Pfam" id="PF07653">
    <property type="entry name" value="SH3_2"/>
    <property type="match status" value="1"/>
</dbReference>
<keyword evidence="6" id="KW-1185">Reference proteome</keyword>
<evidence type="ECO:0000313" key="6">
    <source>
        <dbReference type="Proteomes" id="UP001174909"/>
    </source>
</evidence>
<evidence type="ECO:0000256" key="3">
    <source>
        <dbReference type="SAM" id="MobiDB-lite"/>
    </source>
</evidence>
<dbReference type="Proteomes" id="UP001174909">
    <property type="component" value="Unassembled WGS sequence"/>
</dbReference>
<dbReference type="PANTHER" id="PTHR14167:SF92">
    <property type="entry name" value="CIN85 AND CD2AP RELATED, ISOFORM J"/>
    <property type="match status" value="1"/>
</dbReference>
<dbReference type="GO" id="GO:0016477">
    <property type="term" value="P:cell migration"/>
    <property type="evidence" value="ECO:0007669"/>
    <property type="project" value="TreeGrafter"/>
</dbReference>
<dbReference type="GO" id="GO:0016301">
    <property type="term" value="F:kinase activity"/>
    <property type="evidence" value="ECO:0007669"/>
    <property type="project" value="UniProtKB-KW"/>
</dbReference>
<feature type="region of interest" description="Disordered" evidence="3">
    <location>
        <begin position="300"/>
        <end position="325"/>
    </location>
</feature>
<dbReference type="InterPro" id="IPR001452">
    <property type="entry name" value="SH3_domain"/>
</dbReference>